<name>A0A351RCP7_9PROT</name>
<proteinExistence type="predicted"/>
<comment type="caution">
    <text evidence="1">The sequence shown here is derived from an EMBL/GenBank/DDBJ whole genome shotgun (WGS) entry which is preliminary data.</text>
</comment>
<reference evidence="1 2" key="1">
    <citation type="journal article" date="2018" name="Nat. Biotechnol.">
        <title>A standardized bacterial taxonomy based on genome phylogeny substantially revises the tree of life.</title>
        <authorList>
            <person name="Parks D.H."/>
            <person name="Chuvochina M."/>
            <person name="Waite D.W."/>
            <person name="Rinke C."/>
            <person name="Skarshewski A."/>
            <person name="Chaumeil P.A."/>
            <person name="Hugenholtz P."/>
        </authorList>
    </citation>
    <scope>NUCLEOTIDE SEQUENCE [LARGE SCALE GENOMIC DNA]</scope>
    <source>
        <strain evidence="1">UBA9958</strain>
    </source>
</reference>
<organism evidence="1 2">
    <name type="scientific">Methylotenera mobilis</name>
    <dbReference type="NCBI Taxonomy" id="359408"/>
    <lineage>
        <taxon>Bacteria</taxon>
        <taxon>Pseudomonadati</taxon>
        <taxon>Pseudomonadota</taxon>
        <taxon>Betaproteobacteria</taxon>
        <taxon>Nitrosomonadales</taxon>
        <taxon>Methylophilaceae</taxon>
        <taxon>Methylotenera</taxon>
    </lineage>
</organism>
<dbReference type="EMBL" id="DNAA01000231">
    <property type="protein sequence ID" value="HBA09818.1"/>
    <property type="molecule type" value="Genomic_DNA"/>
</dbReference>
<evidence type="ECO:0000313" key="2">
    <source>
        <dbReference type="Proteomes" id="UP000264313"/>
    </source>
</evidence>
<accession>A0A351RCP7</accession>
<dbReference type="STRING" id="1132855.GCA_000384255_02428"/>
<dbReference type="AlphaFoldDB" id="A0A351RCP7"/>
<evidence type="ECO:0000313" key="1">
    <source>
        <dbReference type="EMBL" id="HBA09818.1"/>
    </source>
</evidence>
<dbReference type="InterPro" id="IPR016755">
    <property type="entry name" value="UCP019302"/>
</dbReference>
<dbReference type="Pfam" id="PF10084">
    <property type="entry name" value="DUF2322"/>
    <property type="match status" value="1"/>
</dbReference>
<protein>
    <submittedName>
        <fullName evidence="1">DUF2322 domain-containing protein</fullName>
    </submittedName>
</protein>
<gene>
    <name evidence="1" type="ORF">DCW48_09950</name>
</gene>
<sequence>MQKFSDVLQTLDDASNVARIELYNQDGSSAGVIENKPGSQGSIKVYSHLARMYGEISLDAAVEGLSLYAEHTEDAENCPGKHPNVDRLLNILEDEQPLTVKVIES</sequence>
<dbReference type="Proteomes" id="UP000264313">
    <property type="component" value="Unassembled WGS sequence"/>
</dbReference>